<evidence type="ECO:0000313" key="10">
    <source>
        <dbReference type="Proteomes" id="UP000287198"/>
    </source>
</evidence>
<proteinExistence type="inferred from homology"/>
<evidence type="ECO:0000313" key="9">
    <source>
        <dbReference type="EMBL" id="RUO54760.1"/>
    </source>
</evidence>
<feature type="transmembrane region" description="Helical" evidence="7">
    <location>
        <begin position="358"/>
        <end position="386"/>
    </location>
</feature>
<evidence type="ECO:0000256" key="5">
    <source>
        <dbReference type="ARBA" id="ARBA00022989"/>
    </source>
</evidence>
<feature type="transmembrane region" description="Helical" evidence="7">
    <location>
        <begin position="430"/>
        <end position="450"/>
    </location>
</feature>
<feature type="transmembrane region" description="Helical" evidence="7">
    <location>
        <begin position="269"/>
        <end position="286"/>
    </location>
</feature>
<feature type="transmembrane region" description="Helical" evidence="7">
    <location>
        <begin position="707"/>
        <end position="728"/>
    </location>
</feature>
<feature type="transmembrane region" description="Helical" evidence="7">
    <location>
        <begin position="748"/>
        <end position="768"/>
    </location>
</feature>
<feature type="transmembrane region" description="Helical" evidence="7">
    <location>
        <begin position="20"/>
        <end position="40"/>
    </location>
</feature>
<keyword evidence="6 7" id="KW-0472">Membrane</keyword>
<dbReference type="Pfam" id="PF02687">
    <property type="entry name" value="FtsX"/>
    <property type="match status" value="2"/>
</dbReference>
<comment type="subcellular location">
    <subcellularLocation>
        <location evidence="1">Cell membrane</location>
        <topology evidence="1">Multi-pass membrane protein</topology>
    </subcellularLocation>
</comment>
<evidence type="ECO:0000256" key="3">
    <source>
        <dbReference type="ARBA" id="ARBA00022475"/>
    </source>
</evidence>
<dbReference type="RefSeq" id="WP_126762433.1">
    <property type="nucleotide sequence ID" value="NZ_JBHLTZ010000004.1"/>
</dbReference>
<dbReference type="AlphaFoldDB" id="A0A432Y1D3"/>
<feature type="transmembrane region" description="Helical" evidence="7">
    <location>
        <begin position="315"/>
        <end position="338"/>
    </location>
</feature>
<dbReference type="OrthoDB" id="5137249at2"/>
<protein>
    <submittedName>
        <fullName evidence="9">ABC transporter permease</fullName>
    </submittedName>
</protein>
<dbReference type="GO" id="GO:0044874">
    <property type="term" value="P:lipoprotein localization to outer membrane"/>
    <property type="evidence" value="ECO:0007669"/>
    <property type="project" value="TreeGrafter"/>
</dbReference>
<evidence type="ECO:0000256" key="7">
    <source>
        <dbReference type="SAM" id="Phobius"/>
    </source>
</evidence>
<feature type="domain" description="ABC3 transporter permease C-terminal" evidence="8">
    <location>
        <begin position="269"/>
        <end position="390"/>
    </location>
</feature>
<accession>A0A432Y1D3</accession>
<evidence type="ECO:0000256" key="1">
    <source>
        <dbReference type="ARBA" id="ARBA00004651"/>
    </source>
</evidence>
<evidence type="ECO:0000256" key="6">
    <source>
        <dbReference type="ARBA" id="ARBA00023136"/>
    </source>
</evidence>
<comment type="caution">
    <text evidence="9">The sequence shown here is derived from an EMBL/GenBank/DDBJ whole genome shotgun (WGS) entry which is preliminary data.</text>
</comment>
<feature type="transmembrane region" description="Helical" evidence="7">
    <location>
        <begin position="652"/>
        <end position="672"/>
    </location>
</feature>
<sequence>MNIHTILFIKLLREFWQSRAQLFAIAIVIAVGVMVLLTMVTSRQTLERSQREFYQDHQFADIFVDLTRAPNSLLPRIQELPDVALAETRVQSSARIYVDGFYAPIQALLLSLPEQREPLLNQLYLLSGRHALALDEVVIARPFAEAHELSLNDELEIVLNGTRSSYRVVGIALSPEFIYQLGPADIMPDYERYGVFWLSEDALAGPLNMLGAFNHVSLRLQQQADIETLILQLDTLLESYGGRGAYRRDDQASHSFINEELNQLRINSIFLPTLFLGSAAFLLYIFTQRQIHTQRQTIAIMKAFGYYQWQVMVHYLSFTGLIVMVGVFLGSLLGYWLADRMVQLYSYYFSFVSLKAKIQPSTLAIAFLVTLSAGLLGTAYGVYNAVKIPPAQAMRPPNPTAFHSSRFSRLLSISWLSQGARIILRNLSRYPLRTFSSISGVALSGGLLMFGSYQFSAINEILNRNYQIENQMDLVIHFAQITDADGLHSLAALPGVGYLEGVRSVPIRLHHGRRVESTVLTGFSPNSELRNLAGLERLPDHGLVITDHLARKLGIEPGMTIETEVIAERRITFDLPVVAVSAEAIGIGAYMALPALNEMLLEGGTLTGAWLLIDDEQQTELYNALNDMPRIAGYTHLREAERKLSAYIDATVLAAMGIIFLLAGSMTFAMVYNNARIALAERERELATLRVLGYSHGEIARILFGELIIVVVVAIPVGWLLGSLFAVAMSAMMSSEMFRIPFIVNRQVFALSALGVLLATAFAILLMIRKLRKIDLIAALKSE</sequence>
<dbReference type="GO" id="GO:0098797">
    <property type="term" value="C:plasma membrane protein complex"/>
    <property type="evidence" value="ECO:0007669"/>
    <property type="project" value="TreeGrafter"/>
</dbReference>
<dbReference type="Proteomes" id="UP000287198">
    <property type="component" value="Unassembled WGS sequence"/>
</dbReference>
<reference evidence="10" key="1">
    <citation type="journal article" date="2018" name="Front. Microbiol.">
        <title>Genome-Based Analysis Reveals the Taxonomy and Diversity of the Family Idiomarinaceae.</title>
        <authorList>
            <person name="Liu Y."/>
            <person name="Lai Q."/>
            <person name="Shao Z."/>
        </authorList>
    </citation>
    <scope>NUCLEOTIDE SEQUENCE [LARGE SCALE GENOMIC DNA]</scope>
    <source>
        <strain evidence="10">BH195</strain>
    </source>
</reference>
<keyword evidence="10" id="KW-1185">Reference proteome</keyword>
<dbReference type="PANTHER" id="PTHR30489:SF0">
    <property type="entry name" value="LIPOPROTEIN-RELEASING SYSTEM TRANSMEMBRANE PROTEIN LOLE"/>
    <property type="match status" value="1"/>
</dbReference>
<keyword evidence="4 7" id="KW-0812">Transmembrane</keyword>
<dbReference type="PANTHER" id="PTHR30489">
    <property type="entry name" value="LIPOPROTEIN-RELEASING SYSTEM TRANSMEMBRANE PROTEIN LOLE"/>
    <property type="match status" value="1"/>
</dbReference>
<evidence type="ECO:0000259" key="8">
    <source>
        <dbReference type="Pfam" id="PF02687"/>
    </source>
</evidence>
<keyword evidence="5 7" id="KW-1133">Transmembrane helix</keyword>
<gene>
    <name evidence="9" type="ORF">CWI69_04980</name>
</gene>
<comment type="similarity">
    <text evidence="2">Belongs to the ABC-4 integral membrane protein family. LolC/E subfamily.</text>
</comment>
<dbReference type="EMBL" id="PIPW01000001">
    <property type="protein sequence ID" value="RUO54760.1"/>
    <property type="molecule type" value="Genomic_DNA"/>
</dbReference>
<organism evidence="9 10">
    <name type="scientific">Pseudidiomarina halophila</name>
    <dbReference type="NCBI Taxonomy" id="1449799"/>
    <lineage>
        <taxon>Bacteria</taxon>
        <taxon>Pseudomonadati</taxon>
        <taxon>Pseudomonadota</taxon>
        <taxon>Gammaproteobacteria</taxon>
        <taxon>Alteromonadales</taxon>
        <taxon>Idiomarinaceae</taxon>
        <taxon>Pseudidiomarina</taxon>
    </lineage>
</organism>
<evidence type="ECO:0000256" key="2">
    <source>
        <dbReference type="ARBA" id="ARBA00005236"/>
    </source>
</evidence>
<feature type="domain" description="ABC3 transporter permease C-terminal" evidence="8">
    <location>
        <begin position="658"/>
        <end position="775"/>
    </location>
</feature>
<dbReference type="InterPro" id="IPR051447">
    <property type="entry name" value="Lipoprotein-release_system"/>
</dbReference>
<dbReference type="InterPro" id="IPR003838">
    <property type="entry name" value="ABC3_permease_C"/>
</dbReference>
<keyword evidence="3" id="KW-1003">Cell membrane</keyword>
<evidence type="ECO:0000256" key="4">
    <source>
        <dbReference type="ARBA" id="ARBA00022692"/>
    </source>
</evidence>
<name>A0A432Y1D3_9GAMM</name>